<name>A0ABD3RSR5_9STRA</name>
<evidence type="ECO:0000256" key="11">
    <source>
        <dbReference type="RuleBase" id="RU367023"/>
    </source>
</evidence>
<comment type="subcellular location">
    <subcellularLocation>
        <location evidence="1 11">Endoplasmic reticulum membrane</location>
        <topology evidence="1 11">Multi-pass membrane protein</topology>
    </subcellularLocation>
</comment>
<evidence type="ECO:0000256" key="4">
    <source>
        <dbReference type="ARBA" id="ARBA00022679"/>
    </source>
</evidence>
<evidence type="ECO:0000256" key="1">
    <source>
        <dbReference type="ARBA" id="ARBA00004477"/>
    </source>
</evidence>
<sequence>MCKEVDYPIIPSRRRTPVSNSRYLLGMAVASIFSLAYLLVPAYIISAIFALVMRYPDTQSSLAYALPMLFSLLFPPKSSRFALWMARPMLDYFVFESLHLSDDVDETETETCESMSESSDDEGNMRSGKEESSGGEEKSSRKRRGRILAAQPHGVLTYVAMCEAITNPESAERIPTAVASILLRTPILRNLMGIFNLVDASGPSLKRHLGADGGSVLLYVGGIAELFKSCRNEERLYLKERKGFIKLALTCNVDVVPVYLFGNTSVLSVLRRGPLAGLSRRLGASLTLFWGKYYLPIPRDEKLLYVVGRPIGLPHIAHPTQEDIDRWHRVYCDEVRDIYETYKERVPTYKRKVLYID</sequence>
<dbReference type="GO" id="GO:0016746">
    <property type="term" value="F:acyltransferase activity"/>
    <property type="evidence" value="ECO:0007669"/>
    <property type="project" value="UniProtKB-KW"/>
</dbReference>
<feature type="transmembrane region" description="Helical" evidence="11">
    <location>
        <begin position="23"/>
        <end position="52"/>
    </location>
</feature>
<proteinExistence type="inferred from homology"/>
<protein>
    <recommendedName>
        <fullName evidence="11">Acyltransferase</fullName>
        <ecNumber evidence="11">2.3.1.-</ecNumber>
    </recommendedName>
</protein>
<dbReference type="CDD" id="cd07987">
    <property type="entry name" value="LPLAT_MGAT-like"/>
    <property type="match status" value="1"/>
</dbReference>
<reference evidence="13 14" key="1">
    <citation type="submission" date="2024-10" db="EMBL/GenBank/DDBJ databases">
        <title>Updated reference genomes for cyclostephanoid diatoms.</title>
        <authorList>
            <person name="Roberts W.R."/>
            <person name="Alverson A.J."/>
        </authorList>
    </citation>
    <scope>NUCLEOTIDE SEQUENCE [LARGE SCALE GENOMIC DNA]</scope>
    <source>
        <strain evidence="13 14">AJA228-03</strain>
    </source>
</reference>
<keyword evidence="7 11" id="KW-1133">Transmembrane helix</keyword>
<evidence type="ECO:0000256" key="2">
    <source>
        <dbReference type="ARBA" id="ARBA00005420"/>
    </source>
</evidence>
<keyword evidence="8" id="KW-0443">Lipid metabolism</keyword>
<keyword evidence="4 11" id="KW-0808">Transferase</keyword>
<keyword evidence="9 11" id="KW-0472">Membrane</keyword>
<comment type="similarity">
    <text evidence="2 11">Belongs to the diacylglycerol acyltransferase family.</text>
</comment>
<feature type="compositionally biased region" description="Basic and acidic residues" evidence="12">
    <location>
        <begin position="123"/>
        <end position="139"/>
    </location>
</feature>
<dbReference type="PANTHER" id="PTHR12317:SF63">
    <property type="entry name" value="DIACYLGLYCEROL O-ACYLTRANSFERASE 2"/>
    <property type="match status" value="1"/>
</dbReference>
<comment type="caution">
    <text evidence="11">Lacks conserved residue(s) required for the propagation of feature annotation.</text>
</comment>
<accession>A0ABD3RSR5</accession>
<keyword evidence="10" id="KW-0012">Acyltransferase</keyword>
<comment type="caution">
    <text evidence="13">The sequence shown here is derived from an EMBL/GenBank/DDBJ whole genome shotgun (WGS) entry which is preliminary data.</text>
</comment>
<evidence type="ECO:0000256" key="3">
    <source>
        <dbReference type="ARBA" id="ARBA00022516"/>
    </source>
</evidence>
<evidence type="ECO:0000256" key="12">
    <source>
        <dbReference type="SAM" id="MobiDB-lite"/>
    </source>
</evidence>
<dbReference type="AlphaFoldDB" id="A0ABD3RSR5"/>
<gene>
    <name evidence="13" type="ORF">ACHAXA_005198</name>
</gene>
<dbReference type="Pfam" id="PF03982">
    <property type="entry name" value="DAGAT"/>
    <property type="match status" value="1"/>
</dbReference>
<evidence type="ECO:0000256" key="7">
    <source>
        <dbReference type="ARBA" id="ARBA00022989"/>
    </source>
</evidence>
<keyword evidence="6 11" id="KW-0256">Endoplasmic reticulum</keyword>
<keyword evidence="3" id="KW-0444">Lipid biosynthesis</keyword>
<feature type="region of interest" description="Disordered" evidence="12">
    <location>
        <begin position="106"/>
        <end position="144"/>
    </location>
</feature>
<evidence type="ECO:0000256" key="9">
    <source>
        <dbReference type="ARBA" id="ARBA00023136"/>
    </source>
</evidence>
<evidence type="ECO:0000313" key="14">
    <source>
        <dbReference type="Proteomes" id="UP001530377"/>
    </source>
</evidence>
<keyword evidence="14" id="KW-1185">Reference proteome</keyword>
<evidence type="ECO:0000256" key="8">
    <source>
        <dbReference type="ARBA" id="ARBA00023098"/>
    </source>
</evidence>
<keyword evidence="5 11" id="KW-0812">Transmembrane</keyword>
<organism evidence="13 14">
    <name type="scientific">Cyclostephanos tholiformis</name>
    <dbReference type="NCBI Taxonomy" id="382380"/>
    <lineage>
        <taxon>Eukaryota</taxon>
        <taxon>Sar</taxon>
        <taxon>Stramenopiles</taxon>
        <taxon>Ochrophyta</taxon>
        <taxon>Bacillariophyta</taxon>
        <taxon>Coscinodiscophyceae</taxon>
        <taxon>Thalassiosirophycidae</taxon>
        <taxon>Stephanodiscales</taxon>
        <taxon>Stephanodiscaceae</taxon>
        <taxon>Cyclostephanos</taxon>
    </lineage>
</organism>
<dbReference type="Proteomes" id="UP001530377">
    <property type="component" value="Unassembled WGS sequence"/>
</dbReference>
<dbReference type="GO" id="GO:0006629">
    <property type="term" value="P:lipid metabolic process"/>
    <property type="evidence" value="ECO:0007669"/>
    <property type="project" value="UniProtKB-KW"/>
</dbReference>
<dbReference type="GO" id="GO:0005789">
    <property type="term" value="C:endoplasmic reticulum membrane"/>
    <property type="evidence" value="ECO:0007669"/>
    <property type="project" value="UniProtKB-SubCell"/>
</dbReference>
<dbReference type="EC" id="2.3.1.-" evidence="11"/>
<evidence type="ECO:0000256" key="6">
    <source>
        <dbReference type="ARBA" id="ARBA00022824"/>
    </source>
</evidence>
<dbReference type="PANTHER" id="PTHR12317">
    <property type="entry name" value="DIACYLGLYCEROL O-ACYLTRANSFERASE"/>
    <property type="match status" value="1"/>
</dbReference>
<dbReference type="EMBL" id="JALLPB020000171">
    <property type="protein sequence ID" value="KAL3815989.1"/>
    <property type="molecule type" value="Genomic_DNA"/>
</dbReference>
<evidence type="ECO:0000256" key="10">
    <source>
        <dbReference type="ARBA" id="ARBA00023315"/>
    </source>
</evidence>
<evidence type="ECO:0000256" key="5">
    <source>
        <dbReference type="ARBA" id="ARBA00022692"/>
    </source>
</evidence>
<dbReference type="InterPro" id="IPR007130">
    <property type="entry name" value="DAGAT"/>
</dbReference>
<evidence type="ECO:0000313" key="13">
    <source>
        <dbReference type="EMBL" id="KAL3815989.1"/>
    </source>
</evidence>